<name>A0ABD4TK41_9EURY</name>
<dbReference type="EMBL" id="VOTZ01000004">
    <property type="protein sequence ID" value="MCQ1537892.1"/>
    <property type="molecule type" value="Genomic_DNA"/>
</dbReference>
<accession>A0ABD4TK41</accession>
<dbReference type="InterPro" id="IPR036389">
    <property type="entry name" value="RNase_III_sf"/>
</dbReference>
<keyword evidence="3" id="KW-1185">Reference proteome</keyword>
<dbReference type="CDD" id="cd00593">
    <property type="entry name" value="RIBOc"/>
    <property type="match status" value="1"/>
</dbReference>
<evidence type="ECO:0000313" key="2">
    <source>
        <dbReference type="EMBL" id="MCQ1537892.1"/>
    </source>
</evidence>
<dbReference type="Pfam" id="PF14622">
    <property type="entry name" value="Ribonucleas_3_3"/>
    <property type="match status" value="1"/>
</dbReference>
<dbReference type="Gene3D" id="1.10.1520.10">
    <property type="entry name" value="Ribonuclease III domain"/>
    <property type="match status" value="1"/>
</dbReference>
<sequence length="155" mass="16848">MTPLEEVLGCTFHNPALLTRALTRSAYASETGILADGHMDALAVLGDAVIELVVIEAIIHTGESDKGAITKQKINSVNMLRLRNAAESLDLTAYVRWGKGERQMEIWRSGRVLAECYEALIGALYLDLGLDVVKSVLQASKITSDKKDSSNLAFD</sequence>
<dbReference type="SMART" id="SM00535">
    <property type="entry name" value="RIBOc"/>
    <property type="match status" value="1"/>
</dbReference>
<dbReference type="RefSeq" id="WP_255331825.1">
    <property type="nucleotide sequence ID" value="NZ_VOTZ01000004.1"/>
</dbReference>
<evidence type="ECO:0000313" key="3">
    <source>
        <dbReference type="Proteomes" id="UP001524383"/>
    </source>
</evidence>
<organism evidence="2 3">
    <name type="scientific">Methanocalculus taiwanensis</name>
    <dbReference type="NCBI Taxonomy" id="106207"/>
    <lineage>
        <taxon>Archaea</taxon>
        <taxon>Methanobacteriati</taxon>
        <taxon>Methanobacteriota</taxon>
        <taxon>Stenosarchaea group</taxon>
        <taxon>Methanomicrobia</taxon>
        <taxon>Methanomicrobiales</taxon>
        <taxon>Methanocalculaceae</taxon>
        <taxon>Methanocalculus</taxon>
    </lineage>
</organism>
<comment type="caution">
    <text evidence="2">The sequence shown here is derived from an EMBL/GenBank/DDBJ whole genome shotgun (WGS) entry which is preliminary data.</text>
</comment>
<dbReference type="PROSITE" id="PS50142">
    <property type="entry name" value="RNASE_3_2"/>
    <property type="match status" value="1"/>
</dbReference>
<evidence type="ECO:0000259" key="1">
    <source>
        <dbReference type="PROSITE" id="PS50142"/>
    </source>
</evidence>
<dbReference type="InterPro" id="IPR000999">
    <property type="entry name" value="RNase_III_dom"/>
</dbReference>
<proteinExistence type="predicted"/>
<feature type="domain" description="RNase III" evidence="1">
    <location>
        <begin position="1"/>
        <end position="129"/>
    </location>
</feature>
<dbReference type="AlphaFoldDB" id="A0ABD4TK41"/>
<gene>
    <name evidence="2" type="ORF">FTO68_02670</name>
</gene>
<dbReference type="SUPFAM" id="SSF69065">
    <property type="entry name" value="RNase III domain-like"/>
    <property type="match status" value="1"/>
</dbReference>
<dbReference type="Proteomes" id="UP001524383">
    <property type="component" value="Unassembled WGS sequence"/>
</dbReference>
<protein>
    <submittedName>
        <fullName evidence="2">Ribonuclease III family protein</fullName>
    </submittedName>
</protein>
<reference evidence="2 3" key="1">
    <citation type="submission" date="2019-08" db="EMBL/GenBank/DDBJ databases">
        <authorList>
            <person name="Chen S.-C."/>
            <person name="Lai M.-C."/>
            <person name="You Y.-T."/>
        </authorList>
    </citation>
    <scope>NUCLEOTIDE SEQUENCE [LARGE SCALE GENOMIC DNA]</scope>
    <source>
        <strain evidence="2 3">P2F9704a</strain>
    </source>
</reference>